<dbReference type="GO" id="GO:0016301">
    <property type="term" value="F:kinase activity"/>
    <property type="evidence" value="ECO:0007669"/>
    <property type="project" value="UniProtKB-KW"/>
</dbReference>
<dbReference type="Gene3D" id="4.10.410.40">
    <property type="match status" value="1"/>
</dbReference>
<dbReference type="Proteomes" id="UP000295238">
    <property type="component" value="Unassembled WGS sequence"/>
</dbReference>
<evidence type="ECO:0000259" key="1">
    <source>
        <dbReference type="Pfam" id="PF16461"/>
    </source>
</evidence>
<dbReference type="AlphaFoldDB" id="A0A4R5UH13"/>
<evidence type="ECO:0000313" key="3">
    <source>
        <dbReference type="Proteomes" id="UP000295238"/>
    </source>
</evidence>
<keyword evidence="2" id="KW-0808">Transferase</keyword>
<name>A0A4R5UH13_9HYPH</name>
<sequence>MSDTQASLGYGITFEMAPAETPTLFTYVSEIYDVTPPSDTTDSVDVTHMQSPNRTREFISGLTDPGEMSFEQNYVPGSASDKALMSAKGKRKWCRITFPNGVQAMFYAILQSYEKSAPTDDKMTATVTFKVSGEPILTDPAAPRNLAAPAVTGVAKVGAPLTIEPGIWAGAMDLTYQWKVDGANIVGSTGQSYIPLIGDIGKGVSVAVTGANDAFSTSVTSAETADVVA</sequence>
<feature type="domain" description="Lambda phage tail tube protein N-terminal" evidence="1">
    <location>
        <begin position="22"/>
        <end position="137"/>
    </location>
</feature>
<dbReference type="RefSeq" id="WP_133316621.1">
    <property type="nucleotide sequence ID" value="NZ_SMTL01000003.1"/>
</dbReference>
<proteinExistence type="predicted"/>
<dbReference type="OrthoDB" id="4206561at2"/>
<reference evidence="2 3" key="1">
    <citation type="submission" date="2019-03" db="EMBL/GenBank/DDBJ databases">
        <title>Rhizobium sp. nov., an bacterium isolated from biocrust in Mu Us Desert.</title>
        <authorList>
            <person name="Lixiong L."/>
        </authorList>
    </citation>
    <scope>NUCLEOTIDE SEQUENCE [LARGE SCALE GENOMIC DNA]</scope>
    <source>
        <strain evidence="2 3">SPY-1</strain>
    </source>
</reference>
<protein>
    <submittedName>
        <fullName evidence="2">Histidine kinase</fullName>
    </submittedName>
</protein>
<evidence type="ECO:0000313" key="2">
    <source>
        <dbReference type="EMBL" id="TDK35199.1"/>
    </source>
</evidence>
<keyword evidence="2" id="KW-0418">Kinase</keyword>
<dbReference type="InterPro" id="IPR032494">
    <property type="entry name" value="Phage_TTP_N"/>
</dbReference>
<dbReference type="Gene3D" id="2.60.40.2700">
    <property type="match status" value="1"/>
</dbReference>
<dbReference type="EMBL" id="SMTL01000003">
    <property type="protein sequence ID" value="TDK35199.1"/>
    <property type="molecule type" value="Genomic_DNA"/>
</dbReference>
<keyword evidence="3" id="KW-1185">Reference proteome</keyword>
<gene>
    <name evidence="2" type="ORF">E2F50_13135</name>
</gene>
<accession>A0A4R5UH13</accession>
<organism evidence="2 3">
    <name type="scientific">Rhizobium deserti</name>
    <dbReference type="NCBI Taxonomy" id="2547961"/>
    <lineage>
        <taxon>Bacteria</taxon>
        <taxon>Pseudomonadati</taxon>
        <taxon>Pseudomonadota</taxon>
        <taxon>Alphaproteobacteria</taxon>
        <taxon>Hyphomicrobiales</taxon>
        <taxon>Rhizobiaceae</taxon>
        <taxon>Rhizobium/Agrobacterium group</taxon>
        <taxon>Rhizobium</taxon>
    </lineage>
</organism>
<dbReference type="Pfam" id="PF16461">
    <property type="entry name" value="Phage_TTP_12"/>
    <property type="match status" value="1"/>
</dbReference>
<comment type="caution">
    <text evidence="2">The sequence shown here is derived from an EMBL/GenBank/DDBJ whole genome shotgun (WGS) entry which is preliminary data.</text>
</comment>